<reference evidence="3" key="1">
    <citation type="submission" date="2012-11" db="EMBL/GenBank/DDBJ databases">
        <authorList>
            <person name="Lucero-Rivera Y.E."/>
            <person name="Tovar-Ramirez D."/>
        </authorList>
    </citation>
    <scope>NUCLEOTIDE SEQUENCE [LARGE SCALE GENOMIC DNA]</scope>
    <source>
        <strain evidence="3">Araruama</strain>
    </source>
</reference>
<name>A0A1V1NZ98_9BACT</name>
<dbReference type="EMBL" id="ATBP01001173">
    <property type="protein sequence ID" value="ETR67881.1"/>
    <property type="molecule type" value="Genomic_DNA"/>
</dbReference>
<dbReference type="Pfam" id="PF18765">
    <property type="entry name" value="Polbeta"/>
    <property type="match status" value="1"/>
</dbReference>
<evidence type="ECO:0000313" key="3">
    <source>
        <dbReference type="Proteomes" id="UP000189670"/>
    </source>
</evidence>
<gene>
    <name evidence="2" type="ORF">OMM_11110</name>
</gene>
<comment type="caution">
    <text evidence="2">The sequence shown here is derived from an EMBL/GenBank/DDBJ whole genome shotgun (WGS) entry which is preliminary data.</text>
</comment>
<dbReference type="Proteomes" id="UP000189670">
    <property type="component" value="Unassembled WGS sequence"/>
</dbReference>
<dbReference type="InterPro" id="IPR041633">
    <property type="entry name" value="Polbeta"/>
</dbReference>
<protein>
    <submittedName>
        <fullName evidence="2">DNA polymerase beta domain protein region</fullName>
    </submittedName>
</protein>
<evidence type="ECO:0000259" key="1">
    <source>
        <dbReference type="Pfam" id="PF18765"/>
    </source>
</evidence>
<feature type="domain" description="Polymerase beta nucleotidyltransferase" evidence="1">
    <location>
        <begin position="37"/>
        <end position="124"/>
    </location>
</feature>
<organism evidence="2 3">
    <name type="scientific">Candidatus Magnetoglobus multicellularis str. Araruama</name>
    <dbReference type="NCBI Taxonomy" id="890399"/>
    <lineage>
        <taxon>Bacteria</taxon>
        <taxon>Pseudomonadati</taxon>
        <taxon>Thermodesulfobacteriota</taxon>
        <taxon>Desulfobacteria</taxon>
        <taxon>Desulfobacterales</taxon>
        <taxon>Desulfobacteraceae</taxon>
        <taxon>Candidatus Magnetoglobus</taxon>
    </lineage>
</organism>
<dbReference type="AlphaFoldDB" id="A0A1V1NZ98"/>
<proteinExistence type="predicted"/>
<accession>A0A1V1NZ98</accession>
<dbReference type="SUPFAM" id="SSF81301">
    <property type="entry name" value="Nucleotidyltransferase"/>
    <property type="match status" value="1"/>
</dbReference>
<dbReference type="Gene3D" id="3.30.460.10">
    <property type="entry name" value="Beta Polymerase, domain 2"/>
    <property type="match status" value="1"/>
</dbReference>
<dbReference type="InterPro" id="IPR043519">
    <property type="entry name" value="NT_sf"/>
</dbReference>
<sequence length="125" mass="14784">MDSFDIKKAKLFLLDKEQKRKKAIDKRYDAAYKDFENIVDHIIKNYNPSKIYQWGSLLNKNHFSEISDIDIAVEGIVSVETMFQIYGDIMELSNFQIDIVQMEKIEPEFAQLIKEKGKVIYERKN</sequence>
<evidence type="ECO:0000313" key="2">
    <source>
        <dbReference type="EMBL" id="ETR67881.1"/>
    </source>
</evidence>